<dbReference type="HOGENOM" id="CLU_016890_6_0_10"/>
<evidence type="ECO:0000256" key="4">
    <source>
        <dbReference type="PROSITE-ProRule" id="PRU00473"/>
    </source>
</evidence>
<accession>A0A069QSZ2</accession>
<name>A0A069QSZ2_HOYLO</name>
<dbReference type="Pfam" id="PF00691">
    <property type="entry name" value="OmpA"/>
    <property type="match status" value="1"/>
</dbReference>
<keyword evidence="5" id="KW-0812">Transmembrane</keyword>
<evidence type="ECO:0000256" key="5">
    <source>
        <dbReference type="SAM" id="Phobius"/>
    </source>
</evidence>
<keyword evidence="2 4" id="KW-0472">Membrane</keyword>
<dbReference type="PANTHER" id="PTHR30329">
    <property type="entry name" value="STATOR ELEMENT OF FLAGELLAR MOTOR COMPLEX"/>
    <property type="match status" value="1"/>
</dbReference>
<sequence length="225" mass="23394">MKKMKLMTLLMCLALVFGCKTKQGTGALIGTGGGALLGAVIGKVAGNTVVGSVVGATVGAAAGSMIGKHMDKVAKRTAEQVKSAKVEEVTDANGLKAVKVTFDSGILFATNKAVLSQSSKNELAKFSQVLKENRDCHVDIYGHTDNTGNDGINIPLSNSRAQSVVNYLSNCGVPRAQFQKVEGKGSSEPVASNASASGRQQNRRVEVYLYASKAMVDAANNGTLK</sequence>
<dbReference type="InterPro" id="IPR006664">
    <property type="entry name" value="OMP_bac"/>
</dbReference>
<dbReference type="PRINTS" id="PR01021">
    <property type="entry name" value="OMPADOMAIN"/>
</dbReference>
<reference evidence="7 8" key="1">
    <citation type="submission" date="2013-08" db="EMBL/GenBank/DDBJ databases">
        <authorList>
            <person name="Weinstock G."/>
            <person name="Sodergren E."/>
            <person name="Wylie T."/>
            <person name="Fulton L."/>
            <person name="Fulton R."/>
            <person name="Fronick C."/>
            <person name="O'Laughlin M."/>
            <person name="Godfrey J."/>
            <person name="Miner T."/>
            <person name="Herter B."/>
            <person name="Appelbaum E."/>
            <person name="Cordes M."/>
            <person name="Lek S."/>
            <person name="Wollam A."/>
            <person name="Pepin K.H."/>
            <person name="Palsikar V.B."/>
            <person name="Mitreva M."/>
            <person name="Wilson R.K."/>
        </authorList>
    </citation>
    <scope>NUCLEOTIDE SEQUENCE [LARGE SCALE GENOMIC DNA]</scope>
    <source>
        <strain evidence="7 8">ATCC 15930</strain>
    </source>
</reference>
<gene>
    <name evidence="7" type="ORF">HMPREF1991_00926</name>
</gene>
<dbReference type="GO" id="GO:0009279">
    <property type="term" value="C:cell outer membrane"/>
    <property type="evidence" value="ECO:0007669"/>
    <property type="project" value="UniProtKB-SubCell"/>
</dbReference>
<keyword evidence="3" id="KW-0998">Cell outer membrane</keyword>
<dbReference type="PANTHER" id="PTHR30329:SF21">
    <property type="entry name" value="LIPOPROTEIN YIAD-RELATED"/>
    <property type="match status" value="1"/>
</dbReference>
<dbReference type="PROSITE" id="PS51257">
    <property type="entry name" value="PROKAR_LIPOPROTEIN"/>
    <property type="match status" value="1"/>
</dbReference>
<feature type="domain" description="OmpA-like" evidence="6">
    <location>
        <begin position="95"/>
        <end position="213"/>
    </location>
</feature>
<feature type="transmembrane region" description="Helical" evidence="5">
    <location>
        <begin position="45"/>
        <end position="66"/>
    </location>
</feature>
<dbReference type="Proteomes" id="UP000027442">
    <property type="component" value="Unassembled WGS sequence"/>
</dbReference>
<organism evidence="7 8">
    <name type="scientific">Hoylesella loescheii DSM 19665 = JCM 12249 = ATCC 15930</name>
    <dbReference type="NCBI Taxonomy" id="1122985"/>
    <lineage>
        <taxon>Bacteria</taxon>
        <taxon>Pseudomonadati</taxon>
        <taxon>Bacteroidota</taxon>
        <taxon>Bacteroidia</taxon>
        <taxon>Bacteroidales</taxon>
        <taxon>Prevotellaceae</taxon>
        <taxon>Hoylesella</taxon>
    </lineage>
</organism>
<dbReference type="AlphaFoldDB" id="A0A069QSZ2"/>
<evidence type="ECO:0000256" key="3">
    <source>
        <dbReference type="ARBA" id="ARBA00023237"/>
    </source>
</evidence>
<dbReference type="RefSeq" id="WP_018966202.1">
    <property type="nucleotide sequence ID" value="NZ_KB899210.1"/>
</dbReference>
<evidence type="ECO:0000259" key="6">
    <source>
        <dbReference type="PROSITE" id="PS51123"/>
    </source>
</evidence>
<comment type="subcellular location">
    <subcellularLocation>
        <location evidence="1">Cell outer membrane</location>
    </subcellularLocation>
</comment>
<comment type="caution">
    <text evidence="7">The sequence shown here is derived from an EMBL/GenBank/DDBJ whole genome shotgun (WGS) entry which is preliminary data.</text>
</comment>
<evidence type="ECO:0000313" key="8">
    <source>
        <dbReference type="Proteomes" id="UP000027442"/>
    </source>
</evidence>
<evidence type="ECO:0000256" key="1">
    <source>
        <dbReference type="ARBA" id="ARBA00004442"/>
    </source>
</evidence>
<evidence type="ECO:0000256" key="2">
    <source>
        <dbReference type="ARBA" id="ARBA00023136"/>
    </source>
</evidence>
<protein>
    <submittedName>
        <fullName evidence="7">OmpA family protein</fullName>
    </submittedName>
</protein>
<dbReference type="EMBL" id="JNGW01000035">
    <property type="protein sequence ID" value="KDR52971.1"/>
    <property type="molecule type" value="Genomic_DNA"/>
</dbReference>
<dbReference type="InterPro" id="IPR039567">
    <property type="entry name" value="Gly-zipper"/>
</dbReference>
<dbReference type="PATRIC" id="fig|1122985.7.peg.957"/>
<dbReference type="Pfam" id="PF13488">
    <property type="entry name" value="Gly-zipper_Omp"/>
    <property type="match status" value="1"/>
</dbReference>
<dbReference type="eggNOG" id="COG2885">
    <property type="taxonomic scope" value="Bacteria"/>
</dbReference>
<keyword evidence="5" id="KW-1133">Transmembrane helix</keyword>
<dbReference type="Gene3D" id="3.30.1330.60">
    <property type="entry name" value="OmpA-like domain"/>
    <property type="match status" value="1"/>
</dbReference>
<dbReference type="InterPro" id="IPR050330">
    <property type="entry name" value="Bact_OuterMem_StrucFunc"/>
</dbReference>
<evidence type="ECO:0000313" key="7">
    <source>
        <dbReference type="EMBL" id="KDR52971.1"/>
    </source>
</evidence>
<keyword evidence="8" id="KW-1185">Reference proteome</keyword>
<dbReference type="InterPro" id="IPR006665">
    <property type="entry name" value="OmpA-like"/>
</dbReference>
<dbReference type="SUPFAM" id="SSF103088">
    <property type="entry name" value="OmpA-like"/>
    <property type="match status" value="1"/>
</dbReference>
<dbReference type="InterPro" id="IPR036737">
    <property type="entry name" value="OmpA-like_sf"/>
</dbReference>
<dbReference type="PROSITE" id="PS51123">
    <property type="entry name" value="OMPA_2"/>
    <property type="match status" value="1"/>
</dbReference>
<dbReference type="CDD" id="cd07185">
    <property type="entry name" value="OmpA_C-like"/>
    <property type="match status" value="1"/>
</dbReference>
<proteinExistence type="predicted"/>